<evidence type="ECO:0000259" key="10">
    <source>
        <dbReference type="PROSITE" id="PS50157"/>
    </source>
</evidence>
<dbReference type="PROSITE" id="PS50157">
    <property type="entry name" value="ZINC_FINGER_C2H2_2"/>
    <property type="match status" value="1"/>
</dbReference>
<evidence type="ECO:0000313" key="12">
    <source>
        <dbReference type="Proteomes" id="UP000250235"/>
    </source>
</evidence>
<organism evidence="11 12">
    <name type="scientific">Dorcoceras hygrometricum</name>
    <dbReference type="NCBI Taxonomy" id="472368"/>
    <lineage>
        <taxon>Eukaryota</taxon>
        <taxon>Viridiplantae</taxon>
        <taxon>Streptophyta</taxon>
        <taxon>Embryophyta</taxon>
        <taxon>Tracheophyta</taxon>
        <taxon>Spermatophyta</taxon>
        <taxon>Magnoliopsida</taxon>
        <taxon>eudicotyledons</taxon>
        <taxon>Gunneridae</taxon>
        <taxon>Pentapetalae</taxon>
        <taxon>asterids</taxon>
        <taxon>lamiids</taxon>
        <taxon>Lamiales</taxon>
        <taxon>Gesneriaceae</taxon>
        <taxon>Didymocarpoideae</taxon>
        <taxon>Trichosporeae</taxon>
        <taxon>Loxocarpinae</taxon>
        <taxon>Dorcoceras</taxon>
    </lineage>
</organism>
<dbReference type="InterPro" id="IPR013087">
    <property type="entry name" value="Znf_C2H2_type"/>
</dbReference>
<dbReference type="AlphaFoldDB" id="A0A2Z7AM57"/>
<feature type="compositionally biased region" description="Polar residues" evidence="9">
    <location>
        <begin position="1"/>
        <end position="15"/>
    </location>
</feature>
<dbReference type="GO" id="GO:0003677">
    <property type="term" value="F:DNA binding"/>
    <property type="evidence" value="ECO:0007669"/>
    <property type="project" value="UniProtKB-KW"/>
</dbReference>
<dbReference type="GO" id="GO:0005634">
    <property type="term" value="C:nucleus"/>
    <property type="evidence" value="ECO:0007669"/>
    <property type="project" value="TreeGrafter"/>
</dbReference>
<evidence type="ECO:0000256" key="1">
    <source>
        <dbReference type="ARBA" id="ARBA00022723"/>
    </source>
</evidence>
<evidence type="ECO:0000256" key="3">
    <source>
        <dbReference type="ARBA" id="ARBA00022771"/>
    </source>
</evidence>
<keyword evidence="6" id="KW-0238">DNA-binding</keyword>
<keyword evidence="12" id="KW-1185">Reference proteome</keyword>
<dbReference type="FunFam" id="3.30.160.60:FF:000554">
    <property type="entry name" value="protein indeterminate-domain 12-like"/>
    <property type="match status" value="1"/>
</dbReference>
<keyword evidence="4" id="KW-0862">Zinc</keyword>
<dbReference type="SUPFAM" id="SSF57667">
    <property type="entry name" value="beta-beta-alpha zinc fingers"/>
    <property type="match status" value="1"/>
</dbReference>
<feature type="region of interest" description="Disordered" evidence="9">
    <location>
        <begin position="1"/>
        <end position="40"/>
    </location>
</feature>
<dbReference type="InterPro" id="IPR055186">
    <property type="entry name" value="C2H2-2nd_BIRD-IDD"/>
</dbReference>
<dbReference type="Pfam" id="PF12874">
    <property type="entry name" value="zf-met"/>
    <property type="match status" value="1"/>
</dbReference>
<dbReference type="OrthoDB" id="6354171at2759"/>
<keyword evidence="1" id="KW-0479">Metal-binding</keyword>
<dbReference type="Proteomes" id="UP000250235">
    <property type="component" value="Unassembled WGS sequence"/>
</dbReference>
<dbReference type="EMBL" id="KV016225">
    <property type="protein sequence ID" value="KZV20194.1"/>
    <property type="molecule type" value="Genomic_DNA"/>
</dbReference>
<evidence type="ECO:0000256" key="9">
    <source>
        <dbReference type="SAM" id="MobiDB-lite"/>
    </source>
</evidence>
<keyword evidence="2" id="KW-0677">Repeat</keyword>
<evidence type="ECO:0000256" key="6">
    <source>
        <dbReference type="ARBA" id="ARBA00023125"/>
    </source>
</evidence>
<dbReference type="PROSITE" id="PS00028">
    <property type="entry name" value="ZINC_FINGER_C2H2_1"/>
    <property type="match status" value="1"/>
</dbReference>
<reference evidence="11 12" key="1">
    <citation type="journal article" date="2015" name="Proc. Natl. Acad. Sci. U.S.A.">
        <title>The resurrection genome of Boea hygrometrica: A blueprint for survival of dehydration.</title>
        <authorList>
            <person name="Xiao L."/>
            <person name="Yang G."/>
            <person name="Zhang L."/>
            <person name="Yang X."/>
            <person name="Zhao S."/>
            <person name="Ji Z."/>
            <person name="Zhou Q."/>
            <person name="Hu M."/>
            <person name="Wang Y."/>
            <person name="Chen M."/>
            <person name="Xu Y."/>
            <person name="Jin H."/>
            <person name="Xiao X."/>
            <person name="Hu G."/>
            <person name="Bao F."/>
            <person name="Hu Y."/>
            <person name="Wan P."/>
            <person name="Li L."/>
            <person name="Deng X."/>
            <person name="Kuang T."/>
            <person name="Xiang C."/>
            <person name="Zhu J.K."/>
            <person name="Oliver M.J."/>
            <person name="He Y."/>
        </authorList>
    </citation>
    <scope>NUCLEOTIDE SEQUENCE [LARGE SCALE GENOMIC DNA]</scope>
    <source>
        <strain evidence="12">cv. XS01</strain>
    </source>
</reference>
<dbReference type="InterPro" id="IPR055187">
    <property type="entry name" value="C2CH-3rd_BIRD-IDD"/>
</dbReference>
<dbReference type="InterPro" id="IPR031140">
    <property type="entry name" value="IDD1-16"/>
</dbReference>
<dbReference type="InterPro" id="IPR055185">
    <property type="entry name" value="C2CH-4th_BIRD-IDD"/>
</dbReference>
<feature type="domain" description="C2H2-type" evidence="10">
    <location>
        <begin position="63"/>
        <end position="85"/>
    </location>
</feature>
<evidence type="ECO:0000256" key="2">
    <source>
        <dbReference type="ARBA" id="ARBA00022737"/>
    </source>
</evidence>
<dbReference type="SMART" id="SM00355">
    <property type="entry name" value="ZnF_C2H2"/>
    <property type="match status" value="2"/>
</dbReference>
<dbReference type="PANTHER" id="PTHR10593:SF246">
    <property type="entry name" value="PROTEIN INDETERMINATE-DOMAIN 2-LIKE ISOFORM X1"/>
    <property type="match status" value="1"/>
</dbReference>
<evidence type="ECO:0000256" key="7">
    <source>
        <dbReference type="ARBA" id="ARBA00023163"/>
    </source>
</evidence>
<evidence type="ECO:0000256" key="5">
    <source>
        <dbReference type="ARBA" id="ARBA00023015"/>
    </source>
</evidence>
<sequence>MAEIENSASQASGESSFLLPDNHGKSVEPTLPLKKKRNLPGMPDPDAEVIALSPKTLLATNRFVCEICNKGFQRDQNLQLHRRGHNLPWKLRQRTNKEVRKRVYLCPEPTCIHHDPSRALGDLTGIKKHFCRKHGEKKFKCERCSKKYAVQSDWKAHMKTCGTREYRCDCGTLFSRRDSFITHRAFCDALAQESALTQPLAITNSGGDMKLQVVAPPVTTVVSSPPPPPLTPSTGVLSPVLSIQSSELPENQTAQLQPPPGAAAPFPGAPAAVVTVTASNSSTSSGNVPGNGGVFASIFNVPTSAELSHSAQPPVASYSTMLCTMAGRDQPVIDPMSLSLSSTLYMSSGSSSLYPAALEHPHRHYTSAPQPALSATALLQKAAQMGASSSNSSFLRGLGLAMTPPPDPQDSRHSIIAPSHWNNNTPHVKLETNSVASGLGLGLPSSGSSASFNELMINSSSLFGNKPATLDFLGLGMGAGETSTGGFSAFLSSITDGLDIATSNSFAGVGSTVDAWDYPSDRKPSML</sequence>
<evidence type="ECO:0000256" key="8">
    <source>
        <dbReference type="PROSITE-ProRule" id="PRU00042"/>
    </source>
</evidence>
<proteinExistence type="predicted"/>
<name>A0A2Z7AM57_9LAMI</name>
<keyword evidence="3 8" id="KW-0863">Zinc-finger</keyword>
<dbReference type="Pfam" id="PF22996">
    <property type="entry name" value="C2H2-2nd_BIRD-IDD"/>
    <property type="match status" value="1"/>
</dbReference>
<evidence type="ECO:0000313" key="11">
    <source>
        <dbReference type="EMBL" id="KZV20194.1"/>
    </source>
</evidence>
<accession>A0A2Z7AM57</accession>
<dbReference type="Pfam" id="PF22995">
    <property type="entry name" value="C2CH-3rd_BIRD-IDD"/>
    <property type="match status" value="1"/>
</dbReference>
<evidence type="ECO:0000256" key="4">
    <source>
        <dbReference type="ARBA" id="ARBA00022833"/>
    </source>
</evidence>
<dbReference type="GO" id="GO:0008270">
    <property type="term" value="F:zinc ion binding"/>
    <property type="evidence" value="ECO:0007669"/>
    <property type="project" value="UniProtKB-KW"/>
</dbReference>
<dbReference type="FunFam" id="3.30.160.60:FF:000131">
    <property type="entry name" value="protein indeterminate-domain 5, chloroplastic-like"/>
    <property type="match status" value="1"/>
</dbReference>
<dbReference type="Pfam" id="PF22992">
    <property type="entry name" value="C2CH-4th_BIRD-IDD"/>
    <property type="match status" value="1"/>
</dbReference>
<gene>
    <name evidence="11" type="ORF">F511_01051</name>
</gene>
<dbReference type="PANTHER" id="PTHR10593">
    <property type="entry name" value="SERINE/THREONINE-PROTEIN KINASE RIO"/>
    <property type="match status" value="1"/>
</dbReference>
<protein>
    <submittedName>
        <fullName evidence="11">Zinc finger protein JACKDAW-like</fullName>
    </submittedName>
</protein>
<dbReference type="Gene3D" id="3.30.160.60">
    <property type="entry name" value="Classic Zinc Finger"/>
    <property type="match status" value="2"/>
</dbReference>
<dbReference type="InterPro" id="IPR036236">
    <property type="entry name" value="Znf_C2H2_sf"/>
</dbReference>
<dbReference type="GO" id="GO:0003700">
    <property type="term" value="F:DNA-binding transcription factor activity"/>
    <property type="evidence" value="ECO:0007669"/>
    <property type="project" value="TreeGrafter"/>
</dbReference>
<keyword evidence="7" id="KW-0804">Transcription</keyword>
<keyword evidence="5" id="KW-0805">Transcription regulation</keyword>